<keyword evidence="2" id="KW-1133">Transmembrane helix</keyword>
<keyword evidence="3" id="KW-0732">Signal</keyword>
<feature type="non-terminal residue" evidence="4">
    <location>
        <position position="1"/>
    </location>
</feature>
<evidence type="ECO:0000256" key="1">
    <source>
        <dbReference type="SAM" id="MobiDB-lite"/>
    </source>
</evidence>
<proteinExistence type="predicted"/>
<dbReference type="EMBL" id="BTRK01000005">
    <property type="protein sequence ID" value="GMR53247.1"/>
    <property type="molecule type" value="Genomic_DNA"/>
</dbReference>
<evidence type="ECO:0000313" key="4">
    <source>
        <dbReference type="EMBL" id="GMR53247.1"/>
    </source>
</evidence>
<evidence type="ECO:0000313" key="5">
    <source>
        <dbReference type="Proteomes" id="UP001328107"/>
    </source>
</evidence>
<accession>A0AAN5I5L1</accession>
<feature type="compositionally biased region" description="Basic and acidic residues" evidence="1">
    <location>
        <begin position="308"/>
        <end position="355"/>
    </location>
</feature>
<gene>
    <name evidence="4" type="ORF">PMAYCL1PPCAC_23442</name>
</gene>
<keyword evidence="2" id="KW-0812">Transmembrane</keyword>
<evidence type="ECO:0000256" key="2">
    <source>
        <dbReference type="SAM" id="Phobius"/>
    </source>
</evidence>
<evidence type="ECO:0008006" key="6">
    <source>
        <dbReference type="Google" id="ProtNLM"/>
    </source>
</evidence>
<feature type="region of interest" description="Disordered" evidence="1">
    <location>
        <begin position="258"/>
        <end position="393"/>
    </location>
</feature>
<feature type="transmembrane region" description="Helical" evidence="2">
    <location>
        <begin position="178"/>
        <end position="206"/>
    </location>
</feature>
<comment type="caution">
    <text evidence="4">The sequence shown here is derived from an EMBL/GenBank/DDBJ whole genome shotgun (WGS) entry which is preliminary data.</text>
</comment>
<sequence>LELALSRAILLLLLCLSICNCDFRRSHNDYEPNLLNMEMGWGATHCIDFQEVSTLWRPITFEPALVVNCELKSHQCITIRAVNSTHYYTFQGCLPQARVSPICTEMAYEASKNNGAEYFYCYDVSYDRLNVPRNVPLAGRECCCNGDFCNRIENVKTLDLIIPHDQILNPYFRTLHLWYWNALRVIGFVSTIAIIFFWGNILYIVFKPAEQSDDSAWYAAPIQRNQVLYLDITMDDDVDAIDDPIDIGAEALKTKAVEVSKKKKKGTKRKTTKEALDDNVEKKVEKTQENSNDDKEKENESSLPPAKTGDDGPDEKKEEKKASKETTEKEKKDETTPIDAKEKRTQEAEPKKDEGGLQFKLPKAPKRLANGRIQYVSMFNSNSDYSDDEDEKK</sequence>
<keyword evidence="5" id="KW-1185">Reference proteome</keyword>
<keyword evidence="2" id="KW-0472">Membrane</keyword>
<evidence type="ECO:0000256" key="3">
    <source>
        <dbReference type="SAM" id="SignalP"/>
    </source>
</evidence>
<dbReference type="Proteomes" id="UP001328107">
    <property type="component" value="Unassembled WGS sequence"/>
</dbReference>
<feature type="compositionally biased region" description="Basic and acidic residues" evidence="1">
    <location>
        <begin position="272"/>
        <end position="300"/>
    </location>
</feature>
<feature type="signal peptide" evidence="3">
    <location>
        <begin position="1"/>
        <end position="21"/>
    </location>
</feature>
<feature type="chain" id="PRO_5042974979" description="CX domain-containing protein" evidence="3">
    <location>
        <begin position="22"/>
        <end position="393"/>
    </location>
</feature>
<dbReference type="AlphaFoldDB" id="A0AAN5I5L1"/>
<organism evidence="4 5">
    <name type="scientific">Pristionchus mayeri</name>
    <dbReference type="NCBI Taxonomy" id="1317129"/>
    <lineage>
        <taxon>Eukaryota</taxon>
        <taxon>Metazoa</taxon>
        <taxon>Ecdysozoa</taxon>
        <taxon>Nematoda</taxon>
        <taxon>Chromadorea</taxon>
        <taxon>Rhabditida</taxon>
        <taxon>Rhabditina</taxon>
        <taxon>Diplogasteromorpha</taxon>
        <taxon>Diplogasteroidea</taxon>
        <taxon>Neodiplogasteridae</taxon>
        <taxon>Pristionchus</taxon>
    </lineage>
</organism>
<name>A0AAN5I5L1_9BILA</name>
<feature type="compositionally biased region" description="Basic residues" evidence="1">
    <location>
        <begin position="261"/>
        <end position="271"/>
    </location>
</feature>
<reference evidence="5" key="1">
    <citation type="submission" date="2022-10" db="EMBL/GenBank/DDBJ databases">
        <title>Genome assembly of Pristionchus species.</title>
        <authorList>
            <person name="Yoshida K."/>
            <person name="Sommer R.J."/>
        </authorList>
    </citation>
    <scope>NUCLEOTIDE SEQUENCE [LARGE SCALE GENOMIC DNA]</scope>
    <source>
        <strain evidence="5">RS5460</strain>
    </source>
</reference>
<protein>
    <recommendedName>
        <fullName evidence="6">CX domain-containing protein</fullName>
    </recommendedName>
</protein>